<evidence type="ECO:0000313" key="3">
    <source>
        <dbReference type="Proteomes" id="UP001596072"/>
    </source>
</evidence>
<proteinExistence type="predicted"/>
<feature type="region of interest" description="Disordered" evidence="1">
    <location>
        <begin position="33"/>
        <end position="71"/>
    </location>
</feature>
<dbReference type="Proteomes" id="UP001596072">
    <property type="component" value="Unassembled WGS sequence"/>
</dbReference>
<comment type="caution">
    <text evidence="2">The sequence shown here is derived from an EMBL/GenBank/DDBJ whole genome shotgun (WGS) entry which is preliminary data.</text>
</comment>
<dbReference type="EMBL" id="JBHSNS010000007">
    <property type="protein sequence ID" value="MFC5730223.1"/>
    <property type="molecule type" value="Genomic_DNA"/>
</dbReference>
<keyword evidence="3" id="KW-1185">Reference proteome</keyword>
<evidence type="ECO:0000256" key="1">
    <source>
        <dbReference type="SAM" id="MobiDB-lite"/>
    </source>
</evidence>
<name>A0ABW0ZJH9_9ACTN</name>
<accession>A0ABW0ZJH9</accession>
<organism evidence="2 3">
    <name type="scientific">Nocardioides vastitatis</name>
    <dbReference type="NCBI Taxonomy" id="2568655"/>
    <lineage>
        <taxon>Bacteria</taxon>
        <taxon>Bacillati</taxon>
        <taxon>Actinomycetota</taxon>
        <taxon>Actinomycetes</taxon>
        <taxon>Propionibacteriales</taxon>
        <taxon>Nocardioidaceae</taxon>
        <taxon>Nocardioides</taxon>
    </lineage>
</organism>
<evidence type="ECO:0000313" key="2">
    <source>
        <dbReference type="EMBL" id="MFC5730223.1"/>
    </source>
</evidence>
<feature type="compositionally biased region" description="Low complexity" evidence="1">
    <location>
        <begin position="41"/>
        <end position="61"/>
    </location>
</feature>
<protein>
    <submittedName>
        <fullName evidence="2">Class F sortase</fullName>
    </submittedName>
</protein>
<dbReference type="RefSeq" id="WP_136435643.1">
    <property type="nucleotide sequence ID" value="NZ_JBHSNS010000007.1"/>
</dbReference>
<reference evidence="3" key="1">
    <citation type="journal article" date="2019" name="Int. J. Syst. Evol. Microbiol.">
        <title>The Global Catalogue of Microorganisms (GCM) 10K type strain sequencing project: providing services to taxonomists for standard genome sequencing and annotation.</title>
        <authorList>
            <consortium name="The Broad Institute Genomics Platform"/>
            <consortium name="The Broad Institute Genome Sequencing Center for Infectious Disease"/>
            <person name="Wu L."/>
            <person name="Ma J."/>
        </authorList>
    </citation>
    <scope>NUCLEOTIDE SEQUENCE [LARGE SCALE GENOMIC DNA]</scope>
    <source>
        <strain evidence="3">YIM 94188</strain>
    </source>
</reference>
<gene>
    <name evidence="2" type="ORF">ACFPQB_14970</name>
</gene>
<dbReference type="CDD" id="cd05829">
    <property type="entry name" value="Sortase_F"/>
    <property type="match status" value="1"/>
</dbReference>
<dbReference type="InterPro" id="IPR042001">
    <property type="entry name" value="Sortase_F"/>
</dbReference>
<sequence>MSRALRRAALPTAAVAVLVLLLGLLVWLTTDDEPEPIGAREPATATTSTTTTAAEPTQSPARPGPCAEPPRRAFVPRTITIEGVARDAEVMGMPRDANGVPGVPPVAAKEAFAWDRGGVRAGAREGHVLLNTHTWPDGSAMGNALLAELQEGELIVLRGGGAATACYRVTKRVEVREEDGYAGWAATDGPPQAVIVVCSGDRLGPGRWTHRTLWFASPVR</sequence>